<dbReference type="GO" id="GO:0031625">
    <property type="term" value="F:ubiquitin protein ligase binding"/>
    <property type="evidence" value="ECO:0007669"/>
    <property type="project" value="InterPro"/>
</dbReference>
<dbReference type="Proteomes" id="UP000492821">
    <property type="component" value="Unassembled WGS sequence"/>
</dbReference>
<comment type="similarity">
    <text evidence="2 6 7">Belongs to the cullin family.</text>
</comment>
<dbReference type="SMART" id="SM00884">
    <property type="entry name" value="Cullin_Nedd8"/>
    <property type="match status" value="1"/>
</dbReference>
<name>A0A7E4UQK4_PANRE</name>
<dbReference type="FunFam" id="1.10.10.10:FF:000014">
    <property type="entry name" value="Cullin 1"/>
    <property type="match status" value="1"/>
</dbReference>
<dbReference type="GO" id="GO:0043066">
    <property type="term" value="P:negative regulation of apoptotic process"/>
    <property type="evidence" value="ECO:0007669"/>
    <property type="project" value="UniProtKB-ARBA"/>
</dbReference>
<dbReference type="SMART" id="SM00182">
    <property type="entry name" value="CULLIN"/>
    <property type="match status" value="1"/>
</dbReference>
<dbReference type="WBParaSite" id="Pan_g11627.t1">
    <property type="protein sequence ID" value="Pan_g11627.t1"/>
    <property type="gene ID" value="Pan_g11627"/>
</dbReference>
<dbReference type="GO" id="GO:1902532">
    <property type="term" value="P:negative regulation of intracellular signal transduction"/>
    <property type="evidence" value="ECO:0007669"/>
    <property type="project" value="UniProtKB-ARBA"/>
</dbReference>
<dbReference type="PROSITE" id="PS50069">
    <property type="entry name" value="CULLIN_2"/>
    <property type="match status" value="1"/>
</dbReference>
<dbReference type="PANTHER" id="PTHR11932">
    <property type="entry name" value="CULLIN"/>
    <property type="match status" value="1"/>
</dbReference>
<sequence>MAAGPTNVKADEIWGSLSVGLDKILSSTDKVSAANYMELYSYVYNFCTSTSTNEDPSILGNRGRNSTANQGGAEFVGSELYKRLNEFLIAHVRKLRSNVTETHGMELLQKYSDIWKKFQFSANVINGIFSYLNRHWIKRELDEGKREIYEIFSLCVYRWEKELFVFVDEPLTTAILQLLLSERNGESITTSLVSDVLQSYLEMGINDNEDVNTHHVPVQRPKKRSLNVYKTYFENKFLAQTEEYYIGEAQQFLAANSVVEYLKKVETRIKEERERVERYLDNSTLPSLMKTMDKVLISDYLDRFRTEFNIMLQNNQTEDLARMFSLCERVEGTLDVLRKIMEGHIEQKGRQALLAVGGEPIDSKVYVNAILTVHKQFGTLVANAFRNEAGFVQAMDKAFTSFINRNPITEKVTARSPELLARYSDLLLRKSPKSPPEAEIEENLNQVMIVFKYIEDKDVFQKFYSKLLAKRLVHEVSANEDFESQMLAKLKHMCGFEYTSKLQRMYQDNTVSKELSVKFRTHAKDKSLNLNNVDLSVMVLAQGVWPFSYVDTCTIPKVLEAALTEFEKFYIGQHTGRKLTYLHNMCRGEVSCNAFSRKYGFIANTQQMAILMMYNDADMYTLQQIVDTLSLKKESLPAILTSMLKVELLKIEGGVVTPATPLESELHLNKDFSSRKLKVDLSKAVTRTEVRKEQIDIQKDLDEDRRMVIQAAIVRVMKMRKKFGHSPLMTEVIKQLSVRFSPNIKMIKKCIDILIEKEYLARVNGDRDTYEYLS</sequence>
<dbReference type="PROSITE" id="PS01256">
    <property type="entry name" value="CULLIN_1"/>
    <property type="match status" value="1"/>
</dbReference>
<evidence type="ECO:0000313" key="9">
    <source>
        <dbReference type="Proteomes" id="UP000492821"/>
    </source>
</evidence>
<dbReference type="GO" id="GO:0010564">
    <property type="term" value="P:regulation of cell cycle process"/>
    <property type="evidence" value="ECO:0007669"/>
    <property type="project" value="UniProtKB-ARBA"/>
</dbReference>
<evidence type="ECO:0000256" key="5">
    <source>
        <dbReference type="ARBA" id="ARBA00022843"/>
    </source>
</evidence>
<reference evidence="10" key="2">
    <citation type="submission" date="2020-10" db="UniProtKB">
        <authorList>
            <consortium name="WormBaseParasite"/>
        </authorList>
    </citation>
    <scope>IDENTIFICATION</scope>
</reference>
<dbReference type="InterPro" id="IPR016159">
    <property type="entry name" value="Cullin_repeat-like_dom_sf"/>
</dbReference>
<dbReference type="GO" id="GO:0006511">
    <property type="term" value="P:ubiquitin-dependent protein catabolic process"/>
    <property type="evidence" value="ECO:0007669"/>
    <property type="project" value="InterPro"/>
</dbReference>
<dbReference type="InterPro" id="IPR001373">
    <property type="entry name" value="Cullin_N"/>
</dbReference>
<evidence type="ECO:0000256" key="4">
    <source>
        <dbReference type="ARBA" id="ARBA00022786"/>
    </source>
</evidence>
<evidence type="ECO:0000256" key="2">
    <source>
        <dbReference type="ARBA" id="ARBA00006019"/>
    </source>
</evidence>
<keyword evidence="5" id="KW-0832">Ubl conjugation</keyword>
<dbReference type="InterPro" id="IPR019559">
    <property type="entry name" value="Cullin_neddylation_domain"/>
</dbReference>
<dbReference type="InterPro" id="IPR016157">
    <property type="entry name" value="Cullin_CS"/>
</dbReference>
<keyword evidence="4" id="KW-0833">Ubl conjugation pathway</keyword>
<dbReference type="SUPFAM" id="SSF46785">
    <property type="entry name" value="Winged helix' DNA-binding domain"/>
    <property type="match status" value="1"/>
</dbReference>
<dbReference type="FunFam" id="1.20.1310.10:FF:000029">
    <property type="entry name" value="Cullin homolog 1"/>
    <property type="match status" value="1"/>
</dbReference>
<dbReference type="Gene3D" id="4.10.1030.10">
    <property type="entry name" value="Ring Box Chain A, domain 5"/>
    <property type="match status" value="1"/>
</dbReference>
<dbReference type="Pfam" id="PF00888">
    <property type="entry name" value="Cullin"/>
    <property type="match status" value="1"/>
</dbReference>
<feature type="domain" description="Cullin family profile" evidence="8">
    <location>
        <begin position="415"/>
        <end position="644"/>
    </location>
</feature>
<reference evidence="9" key="1">
    <citation type="journal article" date="2013" name="Genetics">
        <title>The draft genome and transcriptome of Panagrellus redivivus are shaped by the harsh demands of a free-living lifestyle.</title>
        <authorList>
            <person name="Srinivasan J."/>
            <person name="Dillman A.R."/>
            <person name="Macchietto M.G."/>
            <person name="Heikkinen L."/>
            <person name="Lakso M."/>
            <person name="Fracchia K.M."/>
            <person name="Antoshechkin I."/>
            <person name="Mortazavi A."/>
            <person name="Wong G."/>
            <person name="Sternberg P.W."/>
        </authorList>
    </citation>
    <scope>NUCLEOTIDE SEQUENCE [LARGE SCALE GENOMIC DNA]</scope>
    <source>
        <strain evidence="9">MT8872</strain>
    </source>
</reference>
<dbReference type="FunFam" id="1.20.1310.10:FF:000011">
    <property type="entry name" value="Cullin 1"/>
    <property type="match status" value="1"/>
</dbReference>
<evidence type="ECO:0000259" key="8">
    <source>
        <dbReference type="PROSITE" id="PS50069"/>
    </source>
</evidence>
<dbReference type="Gene3D" id="1.10.10.10">
    <property type="entry name" value="Winged helix-like DNA-binding domain superfamily/Winged helix DNA-binding domain"/>
    <property type="match status" value="2"/>
</dbReference>
<evidence type="ECO:0000256" key="3">
    <source>
        <dbReference type="ARBA" id="ARBA00022499"/>
    </source>
</evidence>
<dbReference type="FunFam" id="1.20.1310.10:FF:000007">
    <property type="entry name" value="Cullin 1"/>
    <property type="match status" value="1"/>
</dbReference>
<dbReference type="InterPro" id="IPR036388">
    <property type="entry name" value="WH-like_DNA-bd_sf"/>
</dbReference>
<dbReference type="SUPFAM" id="SSF74788">
    <property type="entry name" value="Cullin repeat-like"/>
    <property type="match status" value="1"/>
</dbReference>
<evidence type="ECO:0000313" key="10">
    <source>
        <dbReference type="WBParaSite" id="Pan_g11627.t1"/>
    </source>
</evidence>
<dbReference type="AlphaFoldDB" id="A0A7E4UQK4"/>
<dbReference type="InterPro" id="IPR059120">
    <property type="entry name" value="Cullin-like_AB"/>
</dbReference>
<accession>A0A7E4UQK4</accession>
<dbReference type="Pfam" id="PF10557">
    <property type="entry name" value="Cullin_Nedd8"/>
    <property type="match status" value="1"/>
</dbReference>
<dbReference type="SUPFAM" id="SSF75632">
    <property type="entry name" value="Cullin homology domain"/>
    <property type="match status" value="1"/>
</dbReference>
<dbReference type="InterPro" id="IPR036317">
    <property type="entry name" value="Cullin_homology_sf"/>
</dbReference>
<evidence type="ECO:0000256" key="1">
    <source>
        <dbReference type="ARBA" id="ARBA00004906"/>
    </source>
</evidence>
<organism evidence="9 10">
    <name type="scientific">Panagrellus redivivus</name>
    <name type="common">Microworm</name>
    <dbReference type="NCBI Taxonomy" id="6233"/>
    <lineage>
        <taxon>Eukaryota</taxon>
        <taxon>Metazoa</taxon>
        <taxon>Ecdysozoa</taxon>
        <taxon>Nematoda</taxon>
        <taxon>Chromadorea</taxon>
        <taxon>Rhabditida</taxon>
        <taxon>Tylenchina</taxon>
        <taxon>Panagrolaimomorpha</taxon>
        <taxon>Panagrolaimoidea</taxon>
        <taxon>Panagrolaimidae</taxon>
        <taxon>Panagrellus</taxon>
    </lineage>
</organism>
<dbReference type="FunFam" id="1.20.1310.10:FF:000019">
    <property type="entry name" value="Cullin 1"/>
    <property type="match status" value="1"/>
</dbReference>
<evidence type="ECO:0000256" key="6">
    <source>
        <dbReference type="PROSITE-ProRule" id="PRU00330"/>
    </source>
</evidence>
<keyword evidence="3" id="KW-1017">Isopeptide bond</keyword>
<dbReference type="Gene3D" id="1.20.1310.10">
    <property type="entry name" value="Cullin Repeats"/>
    <property type="match status" value="4"/>
</dbReference>
<proteinExistence type="inferred from homology"/>
<dbReference type="InterPro" id="IPR016158">
    <property type="entry name" value="Cullin_homology"/>
</dbReference>
<dbReference type="InterPro" id="IPR045093">
    <property type="entry name" value="Cullin"/>
</dbReference>
<dbReference type="Pfam" id="PF26557">
    <property type="entry name" value="Cullin_AB"/>
    <property type="match status" value="1"/>
</dbReference>
<evidence type="ECO:0000256" key="7">
    <source>
        <dbReference type="RuleBase" id="RU003829"/>
    </source>
</evidence>
<dbReference type="InterPro" id="IPR036390">
    <property type="entry name" value="WH_DNA-bd_sf"/>
</dbReference>
<comment type="pathway">
    <text evidence="1">Protein modification; protein ubiquitination.</text>
</comment>
<dbReference type="GO" id="GO:0019005">
    <property type="term" value="C:SCF ubiquitin ligase complex"/>
    <property type="evidence" value="ECO:0007669"/>
    <property type="project" value="UniProtKB-ARBA"/>
</dbReference>
<keyword evidence="9" id="KW-1185">Reference proteome</keyword>
<protein>
    <submittedName>
        <fullName evidence="10">CULLIN_2 domain-containing protein</fullName>
    </submittedName>
</protein>